<reference evidence="3" key="1">
    <citation type="journal article" date="2021" name="PeerJ">
        <title>Extensive microbial diversity within the chicken gut microbiome revealed by metagenomics and culture.</title>
        <authorList>
            <person name="Gilroy R."/>
            <person name="Ravi A."/>
            <person name="Getino M."/>
            <person name="Pursley I."/>
            <person name="Horton D.L."/>
            <person name="Alikhan N.F."/>
            <person name="Baker D."/>
            <person name="Gharbi K."/>
            <person name="Hall N."/>
            <person name="Watson M."/>
            <person name="Adriaenssens E.M."/>
            <person name="Foster-Nyarko E."/>
            <person name="Jarju S."/>
            <person name="Secka A."/>
            <person name="Antonio M."/>
            <person name="Oren A."/>
            <person name="Chaudhuri R.R."/>
            <person name="La Ragione R."/>
            <person name="Hildebrand F."/>
            <person name="Pallen M.J."/>
        </authorList>
    </citation>
    <scope>NUCLEOTIDE SEQUENCE</scope>
    <source>
        <strain evidence="3">CHK178-16964</strain>
    </source>
</reference>
<dbReference type="Pfam" id="PF21722">
    <property type="entry name" value="Gly_rich_2"/>
    <property type="match status" value="1"/>
</dbReference>
<evidence type="ECO:0000313" key="3">
    <source>
        <dbReference type="EMBL" id="HJA72411.1"/>
    </source>
</evidence>
<dbReference type="AlphaFoldDB" id="A0A9D2HJ91"/>
<feature type="domain" description="Glycine-rich" evidence="2">
    <location>
        <begin position="257"/>
        <end position="484"/>
    </location>
</feature>
<evidence type="ECO:0000256" key="1">
    <source>
        <dbReference type="SAM" id="MobiDB-lite"/>
    </source>
</evidence>
<feature type="compositionally biased region" description="Gly residues" evidence="1">
    <location>
        <begin position="380"/>
        <end position="402"/>
    </location>
</feature>
<organism evidence="3 4">
    <name type="scientific">Candidatus Lachnoclostridium stercoravium</name>
    <dbReference type="NCBI Taxonomy" id="2838633"/>
    <lineage>
        <taxon>Bacteria</taxon>
        <taxon>Bacillati</taxon>
        <taxon>Bacillota</taxon>
        <taxon>Clostridia</taxon>
        <taxon>Lachnospirales</taxon>
        <taxon>Lachnospiraceae</taxon>
    </lineage>
</organism>
<evidence type="ECO:0000259" key="2">
    <source>
        <dbReference type="Pfam" id="PF21722"/>
    </source>
</evidence>
<accession>A0A9D2HJ91</accession>
<feature type="region of interest" description="Disordered" evidence="1">
    <location>
        <begin position="359"/>
        <end position="410"/>
    </location>
</feature>
<dbReference type="Proteomes" id="UP000823900">
    <property type="component" value="Unassembled WGS sequence"/>
</dbReference>
<feature type="compositionally biased region" description="Gly residues" evidence="1">
    <location>
        <begin position="359"/>
        <end position="370"/>
    </location>
</feature>
<gene>
    <name evidence="3" type="ORF">IAA07_12710</name>
</gene>
<comment type="caution">
    <text evidence="3">The sequence shown here is derived from an EMBL/GenBank/DDBJ whole genome shotgun (WGS) entry which is preliminary data.</text>
</comment>
<dbReference type="InterPro" id="IPR049304">
    <property type="entry name" value="Gly_rich_dom"/>
</dbReference>
<protein>
    <recommendedName>
        <fullName evidence="2">Glycine-rich domain-containing protein</fullName>
    </recommendedName>
</protein>
<proteinExistence type="predicted"/>
<dbReference type="EMBL" id="DWZA01000104">
    <property type="protein sequence ID" value="HJA72411.1"/>
    <property type="molecule type" value="Genomic_DNA"/>
</dbReference>
<reference evidence="3" key="2">
    <citation type="submission" date="2021-04" db="EMBL/GenBank/DDBJ databases">
        <authorList>
            <person name="Gilroy R."/>
        </authorList>
    </citation>
    <scope>NUCLEOTIDE SEQUENCE</scope>
    <source>
        <strain evidence="3">CHK178-16964</strain>
    </source>
</reference>
<evidence type="ECO:0000313" key="4">
    <source>
        <dbReference type="Proteomes" id="UP000823900"/>
    </source>
</evidence>
<sequence>MATAILMKGGGGGAGSDELTASADKVLSGYTYVGADTDDEAGSGSMASIGALDAAKSVATGSNNVYFRISRGAHLTNSSSGYPEAYAPYSSVASAVGLTSGKLLKGQTVLGVSGTATSDANATASYIYSGKTAYVNGSKITGSMSVSSLVSFSVATYSTTQVTATWTWPSKGPYSGIAICGKTGGYPANIGDSRLYTGAGNNHNLGAKTSAIIGGLQPGKTYYFAAWLYCSTSLGDLYSGAAHATAATKPQGQQTFTSSGTFTVPANVTKIDIFCVGGGCSGGIDRDTSRTGGGGGGGGYTSTVKGIAVSSGQQLNVVIGSGGAASSAQGGGNGGNNTYVQRSGITLCSADGADNAGWGAGGDGGSGGGDGGDRDDGANGANGGSDGGNGGGVGSTVGGHGQGSTTRAFGDSSGTLYAGGGGGSGVAGAGHGAGGSGGGGAGNGANAGIAGSANTGGGGGGTCRTSTRFPTPGAGGSGICIVRWGY</sequence>
<name>A0A9D2HJ91_9FIRM</name>
<feature type="region of interest" description="Disordered" evidence="1">
    <location>
        <begin position="455"/>
        <end position="474"/>
    </location>
</feature>